<dbReference type="KEGG" id="kim:G3T16_06580"/>
<evidence type="ECO:0000313" key="3">
    <source>
        <dbReference type="Proteomes" id="UP000477680"/>
    </source>
</evidence>
<reference evidence="2 3" key="1">
    <citation type="submission" date="2020-02" db="EMBL/GenBank/DDBJ databases">
        <title>Genome sequencing for Kineobactrum sp. M2.</title>
        <authorList>
            <person name="Park S.-J."/>
        </authorList>
    </citation>
    <scope>NUCLEOTIDE SEQUENCE [LARGE SCALE GENOMIC DNA]</scope>
    <source>
        <strain evidence="2 3">M2</strain>
    </source>
</reference>
<dbReference type="GO" id="GO:0006506">
    <property type="term" value="P:GPI anchor biosynthetic process"/>
    <property type="evidence" value="ECO:0007669"/>
    <property type="project" value="TreeGrafter"/>
</dbReference>
<name>A0A6C0TZN9_9GAMM</name>
<dbReference type="Gene3D" id="3.60.10.10">
    <property type="entry name" value="Endonuclease/exonuclease/phosphatase"/>
    <property type="match status" value="1"/>
</dbReference>
<dbReference type="SUPFAM" id="SSF56219">
    <property type="entry name" value="DNase I-like"/>
    <property type="match status" value="1"/>
</dbReference>
<dbReference type="InterPro" id="IPR036691">
    <property type="entry name" value="Endo/exonu/phosph_ase_sf"/>
</dbReference>
<dbReference type="GO" id="GO:0016020">
    <property type="term" value="C:membrane"/>
    <property type="evidence" value="ECO:0007669"/>
    <property type="project" value="GOC"/>
</dbReference>
<dbReference type="PANTHER" id="PTHR14859:SF1">
    <property type="entry name" value="PGAP2-INTERACTING PROTEIN"/>
    <property type="match status" value="1"/>
</dbReference>
<dbReference type="AlphaFoldDB" id="A0A6C0TZN9"/>
<accession>A0A6C0TZN9</accession>
<evidence type="ECO:0000259" key="1">
    <source>
        <dbReference type="Pfam" id="PF03372"/>
    </source>
</evidence>
<dbReference type="InterPro" id="IPR005135">
    <property type="entry name" value="Endo/exonuclease/phosphatase"/>
</dbReference>
<dbReference type="EMBL" id="CP048711">
    <property type="protein sequence ID" value="QIB65118.1"/>
    <property type="molecule type" value="Genomic_DNA"/>
</dbReference>
<keyword evidence="3" id="KW-1185">Reference proteome</keyword>
<proteinExistence type="predicted"/>
<dbReference type="PANTHER" id="PTHR14859">
    <property type="entry name" value="CALCOFLUOR WHITE HYPERSENSITIVE PROTEIN PRECURSOR"/>
    <property type="match status" value="1"/>
</dbReference>
<dbReference type="Proteomes" id="UP000477680">
    <property type="component" value="Chromosome"/>
</dbReference>
<dbReference type="RefSeq" id="WP_163494360.1">
    <property type="nucleotide sequence ID" value="NZ_CP048711.1"/>
</dbReference>
<sequence length="249" mass="28791">MDIKVLTYNIHKGFTAGNQRFVLARIRELLEDEHADLVFLQEIHGSTRRYRRKLGDFPDIPHFEYLADRLWPHYAYGKNAIYRKGDHGNAILSKYPFQFWENIDISNHRLASRSILHGIVELPGGRPLHALCVHMGLFQAERSRQLDTLIERIESHVPHDEPLLIAGDFNDWKTRAERHFEADLEVRELFSVLTGRHARTFPVWLPVLPMDRIYSRGLKPRACACLAHGPWRSLSDHAALSGVYSIDLG</sequence>
<dbReference type="InterPro" id="IPR051916">
    <property type="entry name" value="GPI-anchor_lipid_remodeler"/>
</dbReference>
<organism evidence="2 3">
    <name type="scientific">Kineobactrum salinum</name>
    <dbReference type="NCBI Taxonomy" id="2708301"/>
    <lineage>
        <taxon>Bacteria</taxon>
        <taxon>Pseudomonadati</taxon>
        <taxon>Pseudomonadota</taxon>
        <taxon>Gammaproteobacteria</taxon>
        <taxon>Cellvibrionales</taxon>
        <taxon>Halieaceae</taxon>
        <taxon>Kineobactrum</taxon>
    </lineage>
</organism>
<protein>
    <submittedName>
        <fullName evidence="2">EEP domain-containing protein</fullName>
    </submittedName>
</protein>
<dbReference type="Pfam" id="PF03372">
    <property type="entry name" value="Exo_endo_phos"/>
    <property type="match status" value="1"/>
</dbReference>
<dbReference type="GO" id="GO:0003824">
    <property type="term" value="F:catalytic activity"/>
    <property type="evidence" value="ECO:0007669"/>
    <property type="project" value="InterPro"/>
</dbReference>
<evidence type="ECO:0000313" key="2">
    <source>
        <dbReference type="EMBL" id="QIB65118.1"/>
    </source>
</evidence>
<gene>
    <name evidence="2" type="ORF">G3T16_06580</name>
</gene>
<feature type="domain" description="Endonuclease/exonuclease/phosphatase" evidence="1">
    <location>
        <begin position="6"/>
        <end position="237"/>
    </location>
</feature>